<dbReference type="SUPFAM" id="SSF89447">
    <property type="entry name" value="AbrB/MazE/MraZ-like"/>
    <property type="match status" value="1"/>
</dbReference>
<dbReference type="Gene3D" id="2.10.260.10">
    <property type="match status" value="1"/>
</dbReference>
<evidence type="ECO:0000259" key="1">
    <source>
        <dbReference type="SMART" id="SM00966"/>
    </source>
</evidence>
<dbReference type="GO" id="GO:0003677">
    <property type="term" value="F:DNA binding"/>
    <property type="evidence" value="ECO:0007669"/>
    <property type="project" value="UniProtKB-KW"/>
</dbReference>
<sequence>MAVKEMERKITKIGNSLGMTLPQEVIKHANIKQGDEIKFILEKDGSVSFKKQKQLNTEVLNDFDQDFLDGLKDLFDNYDQTLQNLANR</sequence>
<name>A0ABU9K4A4_9BACI</name>
<evidence type="ECO:0000313" key="2">
    <source>
        <dbReference type="EMBL" id="MEL3959585.1"/>
    </source>
</evidence>
<keyword evidence="3" id="KW-1185">Reference proteome</keyword>
<evidence type="ECO:0000313" key="3">
    <source>
        <dbReference type="Proteomes" id="UP001459714"/>
    </source>
</evidence>
<dbReference type="Pfam" id="PF04014">
    <property type="entry name" value="MazE_antitoxin"/>
    <property type="match status" value="1"/>
</dbReference>
<dbReference type="Proteomes" id="UP001459714">
    <property type="component" value="Unassembled WGS sequence"/>
</dbReference>
<keyword evidence="2" id="KW-0238">DNA-binding</keyword>
<comment type="caution">
    <text evidence="2">The sequence shown here is derived from an EMBL/GenBank/DDBJ whole genome shotgun (WGS) entry which is preliminary data.</text>
</comment>
<accession>A0ABU9K4A4</accession>
<gene>
    <name evidence="2" type="ORF">NST17_20750</name>
</gene>
<dbReference type="SMART" id="SM00966">
    <property type="entry name" value="SpoVT_AbrB"/>
    <property type="match status" value="1"/>
</dbReference>
<protein>
    <submittedName>
        <fullName evidence="2">AbrB/MazE/SpoVT family DNA-binding domain-containing protein</fullName>
    </submittedName>
</protein>
<dbReference type="InterPro" id="IPR013432">
    <property type="entry name" value="Doc_partner"/>
</dbReference>
<reference evidence="2 3" key="1">
    <citation type="submission" date="2024-03" db="EMBL/GenBank/DDBJ databases">
        <title>Bacilli Hybrid Assemblies.</title>
        <authorList>
            <person name="Kovac J."/>
        </authorList>
    </citation>
    <scope>NUCLEOTIDE SEQUENCE [LARGE SCALE GENOMIC DNA]</scope>
    <source>
        <strain evidence="2 3">FSL M8-0022</strain>
    </source>
</reference>
<dbReference type="InterPro" id="IPR007159">
    <property type="entry name" value="SpoVT-AbrB_dom"/>
</dbReference>
<dbReference type="InterPro" id="IPR037914">
    <property type="entry name" value="SpoVT-AbrB_sf"/>
</dbReference>
<dbReference type="EMBL" id="JBBYAK010000003">
    <property type="protein sequence ID" value="MEL3959585.1"/>
    <property type="molecule type" value="Genomic_DNA"/>
</dbReference>
<proteinExistence type="predicted"/>
<dbReference type="NCBIfam" id="TIGR02609">
    <property type="entry name" value="doc_partner"/>
    <property type="match status" value="1"/>
</dbReference>
<feature type="domain" description="SpoVT-AbrB" evidence="1">
    <location>
        <begin position="11"/>
        <end position="57"/>
    </location>
</feature>
<dbReference type="RefSeq" id="WP_227092916.1">
    <property type="nucleotide sequence ID" value="NZ_JANUVP010000025.1"/>
</dbReference>
<organism evidence="2 3">
    <name type="scientific">Caldifermentibacillus hisashii</name>
    <dbReference type="NCBI Taxonomy" id="996558"/>
    <lineage>
        <taxon>Bacteria</taxon>
        <taxon>Bacillati</taxon>
        <taxon>Bacillota</taxon>
        <taxon>Bacilli</taxon>
        <taxon>Bacillales</taxon>
        <taxon>Bacillaceae</taxon>
        <taxon>Caldifermentibacillus</taxon>
    </lineage>
</organism>